<keyword evidence="2" id="KW-0812">Transmembrane</keyword>
<feature type="transmembrane region" description="Helical" evidence="2">
    <location>
        <begin position="202"/>
        <end position="221"/>
    </location>
</feature>
<evidence type="ECO:0000256" key="2">
    <source>
        <dbReference type="SAM" id="Phobius"/>
    </source>
</evidence>
<feature type="region of interest" description="Disordered" evidence="1">
    <location>
        <begin position="316"/>
        <end position="336"/>
    </location>
</feature>
<feature type="transmembrane region" description="Helical" evidence="2">
    <location>
        <begin position="54"/>
        <end position="74"/>
    </location>
</feature>
<dbReference type="EMBL" id="KQ085887">
    <property type="protein sequence ID" value="KLO19307.1"/>
    <property type="molecule type" value="Genomic_DNA"/>
</dbReference>
<proteinExistence type="predicted"/>
<keyword evidence="4" id="KW-1185">Reference proteome</keyword>
<accession>A0A0H2S512</accession>
<reference evidence="3 4" key="1">
    <citation type="submission" date="2015-04" db="EMBL/GenBank/DDBJ databases">
        <title>Complete genome sequence of Schizopora paradoxa KUC8140, a cosmopolitan wood degrader in East Asia.</title>
        <authorList>
            <consortium name="DOE Joint Genome Institute"/>
            <person name="Min B."/>
            <person name="Park H."/>
            <person name="Jang Y."/>
            <person name="Kim J.-J."/>
            <person name="Kim K.H."/>
            <person name="Pangilinan J."/>
            <person name="Lipzen A."/>
            <person name="Riley R."/>
            <person name="Grigoriev I.V."/>
            <person name="Spatafora J.W."/>
            <person name="Choi I.-G."/>
        </authorList>
    </citation>
    <scope>NUCLEOTIDE SEQUENCE [LARGE SCALE GENOMIC DNA]</scope>
    <source>
        <strain evidence="3 4">KUC8140</strain>
    </source>
</reference>
<name>A0A0H2S512_9AGAM</name>
<feature type="transmembrane region" description="Helical" evidence="2">
    <location>
        <begin position="158"/>
        <end position="182"/>
    </location>
</feature>
<evidence type="ECO:0000313" key="4">
    <source>
        <dbReference type="Proteomes" id="UP000053477"/>
    </source>
</evidence>
<evidence type="ECO:0000256" key="1">
    <source>
        <dbReference type="SAM" id="MobiDB-lite"/>
    </source>
</evidence>
<dbReference type="Proteomes" id="UP000053477">
    <property type="component" value="Unassembled WGS sequence"/>
</dbReference>
<protein>
    <submittedName>
        <fullName evidence="3">Uncharacterized protein</fullName>
    </submittedName>
</protein>
<dbReference type="AlphaFoldDB" id="A0A0H2S512"/>
<feature type="transmembrane region" description="Helical" evidence="2">
    <location>
        <begin position="86"/>
        <end position="104"/>
    </location>
</feature>
<evidence type="ECO:0000313" key="3">
    <source>
        <dbReference type="EMBL" id="KLO19307.1"/>
    </source>
</evidence>
<feature type="transmembrane region" description="Helical" evidence="2">
    <location>
        <begin position="20"/>
        <end position="42"/>
    </location>
</feature>
<keyword evidence="2" id="KW-0472">Membrane</keyword>
<gene>
    <name evidence="3" type="ORF">SCHPADRAFT_818261</name>
</gene>
<feature type="transmembrane region" description="Helical" evidence="2">
    <location>
        <begin position="116"/>
        <end position="138"/>
    </location>
</feature>
<organism evidence="3 4">
    <name type="scientific">Schizopora paradoxa</name>
    <dbReference type="NCBI Taxonomy" id="27342"/>
    <lineage>
        <taxon>Eukaryota</taxon>
        <taxon>Fungi</taxon>
        <taxon>Dikarya</taxon>
        <taxon>Basidiomycota</taxon>
        <taxon>Agaricomycotina</taxon>
        <taxon>Agaricomycetes</taxon>
        <taxon>Hymenochaetales</taxon>
        <taxon>Schizoporaceae</taxon>
        <taxon>Schizopora</taxon>
    </lineage>
</organism>
<sequence>MVNWMSPAEIARDGVVFANMMHVLLGLYIWEWFISLPFDFSFILGKRKFRWPMIFYFLGRYALLFVLVGVAIALNVTEEINCQALYIYNALWGNVAIGCASINFSLRTVAVWSESLYIVVPVVVLILGHWSLLLHGVVLKAAWIDGEGCVITDTNTTILSAIYIYSMCFDFVVMIATGYKLVAGMGLSGRSRLVKLIFGDGLIYFFLAFLSNLLATIFLTLNLNPVMSIVMDVPAAIVSTIVASRAVRRLTEFTHKGPEVFSGNQGNSTLAFRGQNGRVKSTRKGGGVHVQMDTFTLAETNAQRSYLEYDAAGKLKNGGLDPEAQEISDEFKRPPY</sequence>
<dbReference type="InParanoid" id="A0A0H2S512"/>
<keyword evidence="2" id="KW-1133">Transmembrane helix</keyword>
<dbReference type="OrthoDB" id="3197626at2759"/>